<gene>
    <name evidence="3" type="ORF">O1D97_10825</name>
</gene>
<accession>A0ABT4JUY9</accession>
<comment type="caution">
    <text evidence="3">The sequence shown here is derived from an EMBL/GenBank/DDBJ whole genome shotgun (WGS) entry which is preliminary data.</text>
</comment>
<feature type="domain" description="Glycoside-hydrolase family GH114 TIM-barrel" evidence="2">
    <location>
        <begin position="36"/>
        <end position="260"/>
    </location>
</feature>
<evidence type="ECO:0000256" key="1">
    <source>
        <dbReference type="SAM" id="SignalP"/>
    </source>
</evidence>
<keyword evidence="4" id="KW-1185">Reference proteome</keyword>
<dbReference type="Gene3D" id="3.20.20.70">
    <property type="entry name" value="Aldolase class I"/>
    <property type="match status" value="1"/>
</dbReference>
<dbReference type="InterPro" id="IPR004352">
    <property type="entry name" value="GH114_TIM-barrel"/>
</dbReference>
<evidence type="ECO:0000313" key="3">
    <source>
        <dbReference type="EMBL" id="MCZ2722128.1"/>
    </source>
</evidence>
<keyword evidence="1" id="KW-0732">Signal</keyword>
<name>A0ABT4JUY9_9GAMM</name>
<proteinExistence type="predicted"/>
<dbReference type="InterPro" id="IPR017853">
    <property type="entry name" value="GH"/>
</dbReference>
<dbReference type="Proteomes" id="UP001149719">
    <property type="component" value="Unassembled WGS sequence"/>
</dbReference>
<organism evidence="3 4">
    <name type="scientific">Marinomonas phaeophyticola</name>
    <dbReference type="NCBI Taxonomy" id="3004091"/>
    <lineage>
        <taxon>Bacteria</taxon>
        <taxon>Pseudomonadati</taxon>
        <taxon>Pseudomonadota</taxon>
        <taxon>Gammaproteobacteria</taxon>
        <taxon>Oceanospirillales</taxon>
        <taxon>Oceanospirillaceae</taxon>
        <taxon>Marinomonas</taxon>
    </lineage>
</organism>
<dbReference type="SUPFAM" id="SSF51445">
    <property type="entry name" value="(Trans)glycosidases"/>
    <property type="match status" value="1"/>
</dbReference>
<dbReference type="EMBL" id="JAPUBN010000016">
    <property type="protein sequence ID" value="MCZ2722128.1"/>
    <property type="molecule type" value="Genomic_DNA"/>
</dbReference>
<protein>
    <submittedName>
        <fullName evidence="3">Endo alpha-1,4 polygalactosaminidase</fullName>
    </submittedName>
</protein>
<feature type="signal peptide" evidence="1">
    <location>
        <begin position="1"/>
        <end position="24"/>
    </location>
</feature>
<dbReference type="Pfam" id="PF03537">
    <property type="entry name" value="Glyco_hydro_114"/>
    <property type="match status" value="1"/>
</dbReference>
<evidence type="ECO:0000313" key="4">
    <source>
        <dbReference type="Proteomes" id="UP001149719"/>
    </source>
</evidence>
<evidence type="ECO:0000259" key="2">
    <source>
        <dbReference type="Pfam" id="PF03537"/>
    </source>
</evidence>
<feature type="chain" id="PRO_5046350475" evidence="1">
    <location>
        <begin position="25"/>
        <end position="273"/>
    </location>
</feature>
<reference evidence="3" key="1">
    <citation type="submission" date="2022-12" db="EMBL/GenBank/DDBJ databases">
        <title>Marinomonas 15G1-11 sp. nov, isolated from marine algae.</title>
        <authorList>
            <person name="Butt M."/>
            <person name="Choi D.G."/>
            <person name="Kim J.M."/>
            <person name="Lee J.K."/>
            <person name="Baek J.H."/>
            <person name="Jeon C.O."/>
        </authorList>
    </citation>
    <scope>NUCLEOTIDE SEQUENCE</scope>
    <source>
        <strain evidence="3">15G1-11</strain>
    </source>
</reference>
<dbReference type="RefSeq" id="WP_269125519.1">
    <property type="nucleotide sequence ID" value="NZ_JAPUBN010000016.1"/>
</dbReference>
<sequence length="273" mass="31307">MRVSFFPFTTFTLFLACYLPTAHAVDDWYRPPVALTWHWQLDGEVNENYPVDLYDIDLFDSSVELIQRLHTSGKKVICYFSAGSYEDWRPDAKQFKQKDLGKTLSGWADEKWLDIRSKSVRNIMLARLDLAVAKGCDGVEPDNVDGHRQFTSFSLRAYHQLDFNRFLAKEAHKRGLAIGLKNNLGQARALVKVFDFAVNEQCFEYSECHSLNVFIENGKPVLNAEYRKIYVDDADERRAICKASLDQKLSSLILPLALNDAFRLSCQSELSSK</sequence>
<dbReference type="PANTHER" id="PTHR35273">
    <property type="entry name" value="ALPHA-1,4 POLYGALACTOSAMINIDASE, PUTATIVE (AFU_ORTHOLOGUE AFUA_3G07890)-RELATED"/>
    <property type="match status" value="1"/>
</dbReference>
<dbReference type="PANTHER" id="PTHR35273:SF2">
    <property type="entry name" value="ALPHA-GALACTOSIDASE"/>
    <property type="match status" value="1"/>
</dbReference>
<dbReference type="InterPro" id="IPR013785">
    <property type="entry name" value="Aldolase_TIM"/>
</dbReference>
<dbReference type="PROSITE" id="PS51257">
    <property type="entry name" value="PROKAR_LIPOPROTEIN"/>
    <property type="match status" value="1"/>
</dbReference>